<gene>
    <name evidence="9" type="ORF">SI65_09955</name>
</gene>
<dbReference type="InterPro" id="IPR049326">
    <property type="entry name" value="Rhodopsin_dom_fungi"/>
</dbReference>
<evidence type="ECO:0000256" key="5">
    <source>
        <dbReference type="ARBA" id="ARBA00038359"/>
    </source>
</evidence>
<feature type="domain" description="Rhodopsin" evidence="8">
    <location>
        <begin position="47"/>
        <end position="152"/>
    </location>
</feature>
<comment type="caution">
    <text evidence="9">The sequence shown here is derived from an EMBL/GenBank/DDBJ whole genome shotgun (WGS) entry which is preliminary data.</text>
</comment>
<feature type="transmembrane region" description="Helical" evidence="7">
    <location>
        <begin position="103"/>
        <end position="128"/>
    </location>
</feature>
<name>A0A1E3B0Y1_ASPCR</name>
<keyword evidence="2 7" id="KW-0812">Transmembrane</keyword>
<dbReference type="STRING" id="573508.A0A1E3B0Y1"/>
<organism evidence="9 10">
    <name type="scientific">Aspergillus cristatus</name>
    <name type="common">Chinese Fuzhuan brick tea-fermentation fungus</name>
    <name type="synonym">Eurotium cristatum</name>
    <dbReference type="NCBI Taxonomy" id="573508"/>
    <lineage>
        <taxon>Eukaryota</taxon>
        <taxon>Fungi</taxon>
        <taxon>Dikarya</taxon>
        <taxon>Ascomycota</taxon>
        <taxon>Pezizomycotina</taxon>
        <taxon>Eurotiomycetes</taxon>
        <taxon>Eurotiomycetidae</taxon>
        <taxon>Eurotiales</taxon>
        <taxon>Aspergillaceae</taxon>
        <taxon>Aspergillus</taxon>
        <taxon>Aspergillus subgen. Aspergillus</taxon>
    </lineage>
</organism>
<feature type="transmembrane region" description="Helical" evidence="7">
    <location>
        <begin position="140"/>
        <end position="160"/>
    </location>
</feature>
<feature type="region of interest" description="Disordered" evidence="6">
    <location>
        <begin position="247"/>
        <end position="316"/>
    </location>
</feature>
<evidence type="ECO:0000256" key="4">
    <source>
        <dbReference type="ARBA" id="ARBA00023136"/>
    </source>
</evidence>
<keyword evidence="4 7" id="KW-0472">Membrane</keyword>
<feature type="transmembrane region" description="Helical" evidence="7">
    <location>
        <begin position="196"/>
        <end position="214"/>
    </location>
</feature>
<dbReference type="InterPro" id="IPR052337">
    <property type="entry name" value="SAT4-like"/>
</dbReference>
<evidence type="ECO:0000256" key="6">
    <source>
        <dbReference type="SAM" id="MobiDB-lite"/>
    </source>
</evidence>
<dbReference type="EMBL" id="JXNT01000023">
    <property type="protein sequence ID" value="ODM14610.1"/>
    <property type="molecule type" value="Genomic_DNA"/>
</dbReference>
<comment type="similarity">
    <text evidence="5">Belongs to the SAT4 family.</text>
</comment>
<feature type="transmembrane region" description="Helical" evidence="7">
    <location>
        <begin position="166"/>
        <end position="189"/>
    </location>
</feature>
<dbReference type="Proteomes" id="UP000094569">
    <property type="component" value="Unassembled WGS sequence"/>
</dbReference>
<dbReference type="OrthoDB" id="5429740at2759"/>
<evidence type="ECO:0000256" key="3">
    <source>
        <dbReference type="ARBA" id="ARBA00022989"/>
    </source>
</evidence>
<reference evidence="9 10" key="1">
    <citation type="journal article" date="2016" name="BMC Genomics">
        <title>Comparative genomic and transcriptomic analyses of the Fuzhuan brick tea-fermentation fungus Aspergillus cristatus.</title>
        <authorList>
            <person name="Ge Y."/>
            <person name="Wang Y."/>
            <person name="Liu Y."/>
            <person name="Tan Y."/>
            <person name="Ren X."/>
            <person name="Zhang X."/>
            <person name="Hyde K.D."/>
            <person name="Liu Y."/>
            <person name="Liu Z."/>
        </authorList>
    </citation>
    <scope>NUCLEOTIDE SEQUENCE [LARGE SCALE GENOMIC DNA]</scope>
    <source>
        <strain evidence="9 10">GZAAS20.1005</strain>
    </source>
</reference>
<keyword evidence="3 7" id="KW-1133">Transmembrane helix</keyword>
<evidence type="ECO:0000256" key="1">
    <source>
        <dbReference type="ARBA" id="ARBA00004141"/>
    </source>
</evidence>
<comment type="subcellular location">
    <subcellularLocation>
        <location evidence="1">Membrane</location>
        <topology evidence="1">Multi-pass membrane protein</topology>
    </subcellularLocation>
</comment>
<dbReference type="GO" id="GO:0016020">
    <property type="term" value="C:membrane"/>
    <property type="evidence" value="ECO:0007669"/>
    <property type="project" value="UniProtKB-SubCell"/>
</dbReference>
<sequence length="391" mass="43346">MCPSACSCSHISHPRLKKSSLATNKGPAVLTTLWSLTSASLLFVLTRLLVRLRILQKAGLDDILITISIILAYIYDVILTIAVQSGYGCQQSTLSSEELSNSIMFIMAGFAPGLMSIVVPKLAVVALLIRTMNPSPRQKWFLWGTVLGSGVLLMGMTVLVDYSIVVGGIAAAVDAYLAIYPTVIIWNLHMGIKKKLGLSFALGLGACACVMAVVKCTRIPTLYNMANITYATADLFIWTRYPLPPTPLQTQSNKEQHQIKHHNNNRQRPNNSPLNRTNPRQTRPGQKPHNRKRRPHRVKPASRPPAAQQVQINQNQKRARAWLSAINIEQSYHECSIQRGSSSGSLEGVEGLTPTEEGVFGNGIQRRDDVIIEYGRWPEGIWGRERYIEKV</sequence>
<feature type="compositionally biased region" description="Basic residues" evidence="6">
    <location>
        <begin position="286"/>
        <end position="300"/>
    </location>
</feature>
<keyword evidence="10" id="KW-1185">Reference proteome</keyword>
<feature type="transmembrane region" description="Helical" evidence="7">
    <location>
        <begin position="62"/>
        <end position="83"/>
    </location>
</feature>
<dbReference type="PANTHER" id="PTHR33048:SF155">
    <property type="entry name" value="INTEGRAL MEMBRANE PROTEIN"/>
    <property type="match status" value="1"/>
</dbReference>
<dbReference type="PANTHER" id="PTHR33048">
    <property type="entry name" value="PTH11-LIKE INTEGRAL MEMBRANE PROTEIN (AFU_ORTHOLOGUE AFUA_5G11245)"/>
    <property type="match status" value="1"/>
</dbReference>
<feature type="domain" description="Rhodopsin" evidence="8">
    <location>
        <begin position="164"/>
        <end position="239"/>
    </location>
</feature>
<dbReference type="AlphaFoldDB" id="A0A1E3B0Y1"/>
<protein>
    <recommendedName>
        <fullName evidence="8">Rhodopsin domain-containing protein</fullName>
    </recommendedName>
</protein>
<evidence type="ECO:0000313" key="9">
    <source>
        <dbReference type="EMBL" id="ODM14610.1"/>
    </source>
</evidence>
<evidence type="ECO:0000313" key="10">
    <source>
        <dbReference type="Proteomes" id="UP000094569"/>
    </source>
</evidence>
<feature type="compositionally biased region" description="Polar residues" evidence="6">
    <location>
        <begin position="266"/>
        <end position="284"/>
    </location>
</feature>
<feature type="transmembrane region" description="Helical" evidence="7">
    <location>
        <begin position="28"/>
        <end position="50"/>
    </location>
</feature>
<evidence type="ECO:0000256" key="7">
    <source>
        <dbReference type="SAM" id="Phobius"/>
    </source>
</evidence>
<evidence type="ECO:0000259" key="8">
    <source>
        <dbReference type="Pfam" id="PF20684"/>
    </source>
</evidence>
<proteinExistence type="inferred from homology"/>
<accession>A0A1E3B0Y1</accession>
<evidence type="ECO:0000256" key="2">
    <source>
        <dbReference type="ARBA" id="ARBA00022692"/>
    </source>
</evidence>
<dbReference type="VEuPathDB" id="FungiDB:SI65_09955"/>
<dbReference type="Pfam" id="PF20684">
    <property type="entry name" value="Fung_rhodopsin"/>
    <property type="match status" value="2"/>
</dbReference>